<evidence type="ECO:0000313" key="2">
    <source>
        <dbReference type="EMBL" id="RJP72459.1"/>
    </source>
</evidence>
<dbReference type="InterPro" id="IPR010327">
    <property type="entry name" value="FldB/FldC_alpha/beta"/>
</dbReference>
<sequence length="414" mass="46661">MKKASERPEIIRRMIEKSGTQEPDPTALNGTLMRGMHLVRLLYRAFAERRPVAWTNVFTPPELIFGCDYIPFWLDGSGGFSGWIEMTEVFDHADATLPTRDICTFLRAAVGGATMELFPPPTAVVCTSHLCEGCAKVARIGARHSHAEFHLLDVPLEFSDVAVAYVANQLESLAHKLCELAGKDLNLDHLHKSIELSNEARRYFLEVYELRKHVPTPATGSQFIGMGLMYPWGTQIGVNIAKSLRDEVARRVTDSIPAVPNGEKYRLMWLHLRPVFETDIMTHLEQRMGAVIVADLLGEAWWPEMDADEPFRALAMRMLSNPELLPMETKVERLLGIARDYRVDGVVHFLQWGCRWNCGQSAIFREAMRQSDIPLLTLDGDAVDKRATPYGQVLTRIEGFLELLDSVGISKRTN</sequence>
<protein>
    <submittedName>
        <fullName evidence="2">2-hydroxyacyl-CoA dehydratase</fullName>
    </submittedName>
</protein>
<comment type="caution">
    <text evidence="2">The sequence shown here is derived from an EMBL/GenBank/DDBJ whole genome shotgun (WGS) entry which is preliminary data.</text>
</comment>
<evidence type="ECO:0000256" key="1">
    <source>
        <dbReference type="ARBA" id="ARBA00005806"/>
    </source>
</evidence>
<dbReference type="AlphaFoldDB" id="A0A419F2C0"/>
<accession>A0A419F2C0</accession>
<organism evidence="2 3">
    <name type="scientific">Candidatus Abyssobacteria bacterium SURF_17</name>
    <dbReference type="NCBI Taxonomy" id="2093361"/>
    <lineage>
        <taxon>Bacteria</taxon>
        <taxon>Pseudomonadati</taxon>
        <taxon>Candidatus Hydrogenedentota</taxon>
        <taxon>Candidatus Abyssobacteria</taxon>
    </lineage>
</organism>
<name>A0A419F2C0_9BACT</name>
<gene>
    <name evidence="2" type="ORF">C4532_05940</name>
</gene>
<proteinExistence type="inferred from homology"/>
<dbReference type="EMBL" id="QZKI01000044">
    <property type="protein sequence ID" value="RJP72459.1"/>
    <property type="molecule type" value="Genomic_DNA"/>
</dbReference>
<dbReference type="Pfam" id="PF06050">
    <property type="entry name" value="HGD-D"/>
    <property type="match status" value="1"/>
</dbReference>
<comment type="similarity">
    <text evidence="1">Belongs to the FldB/FldC dehydratase alpha/beta subunit family.</text>
</comment>
<dbReference type="Proteomes" id="UP000285961">
    <property type="component" value="Unassembled WGS sequence"/>
</dbReference>
<dbReference type="Gene3D" id="3.40.50.11890">
    <property type="match status" value="1"/>
</dbReference>
<dbReference type="PANTHER" id="PTHR30548">
    <property type="entry name" value="2-HYDROXYGLUTARYL-COA DEHYDRATASE, D-COMPONENT-RELATED"/>
    <property type="match status" value="1"/>
</dbReference>
<reference evidence="2 3" key="1">
    <citation type="journal article" date="2017" name="ISME J.">
        <title>Energy and carbon metabolisms in a deep terrestrial subsurface fluid microbial community.</title>
        <authorList>
            <person name="Momper L."/>
            <person name="Jungbluth S.P."/>
            <person name="Lee M.D."/>
            <person name="Amend J.P."/>
        </authorList>
    </citation>
    <scope>NUCLEOTIDE SEQUENCE [LARGE SCALE GENOMIC DNA]</scope>
    <source>
        <strain evidence="2">SURF_17</strain>
    </source>
</reference>
<dbReference type="PANTHER" id="PTHR30548:SF2">
    <property type="entry name" value="2-HYDROXYACYL-COA DEHYDRATASE,D-COMPONENT"/>
    <property type="match status" value="1"/>
</dbReference>
<evidence type="ECO:0000313" key="3">
    <source>
        <dbReference type="Proteomes" id="UP000285961"/>
    </source>
</evidence>
<dbReference type="Gene3D" id="3.40.50.11900">
    <property type="match status" value="1"/>
</dbReference>